<name>A0A9P8I6R4_9PEZI</name>
<dbReference type="SUPFAM" id="SSF53474">
    <property type="entry name" value="alpha/beta-Hydrolases"/>
    <property type="match status" value="1"/>
</dbReference>
<dbReference type="AlphaFoldDB" id="A0A9P8I6R4"/>
<dbReference type="SUPFAM" id="SSF52540">
    <property type="entry name" value="P-loop containing nucleoside triphosphate hydrolases"/>
    <property type="match status" value="1"/>
</dbReference>
<dbReference type="PANTHER" id="PTHR46082">
    <property type="entry name" value="ATP/GTP-BINDING PROTEIN-RELATED"/>
    <property type="match status" value="1"/>
</dbReference>
<comment type="caution">
    <text evidence="1">The sequence shown here is derived from an EMBL/GenBank/DDBJ whole genome shotgun (WGS) entry which is preliminary data.</text>
</comment>
<dbReference type="Gene3D" id="3.40.50.300">
    <property type="entry name" value="P-loop containing nucleotide triphosphate hydrolases"/>
    <property type="match status" value="1"/>
</dbReference>
<dbReference type="EMBL" id="JAGHQL010000073">
    <property type="protein sequence ID" value="KAH0541632.1"/>
    <property type="molecule type" value="Genomic_DNA"/>
</dbReference>
<dbReference type="Pfam" id="PF13176">
    <property type="entry name" value="TPR_7"/>
    <property type="match status" value="1"/>
</dbReference>
<dbReference type="Proteomes" id="UP000698800">
    <property type="component" value="Unassembled WGS sequence"/>
</dbReference>
<gene>
    <name evidence="1" type="ORF">FGG08_003922</name>
</gene>
<keyword evidence="2" id="KW-1185">Reference proteome</keyword>
<dbReference type="InterPro" id="IPR053137">
    <property type="entry name" value="NLR-like"/>
</dbReference>
<organism evidence="1 2">
    <name type="scientific">Glutinoglossum americanum</name>
    <dbReference type="NCBI Taxonomy" id="1670608"/>
    <lineage>
        <taxon>Eukaryota</taxon>
        <taxon>Fungi</taxon>
        <taxon>Dikarya</taxon>
        <taxon>Ascomycota</taxon>
        <taxon>Pezizomycotina</taxon>
        <taxon>Geoglossomycetes</taxon>
        <taxon>Geoglossales</taxon>
        <taxon>Geoglossaceae</taxon>
        <taxon>Glutinoglossum</taxon>
    </lineage>
</organism>
<dbReference type="PRINTS" id="PR00381">
    <property type="entry name" value="KINESINLIGHT"/>
</dbReference>
<evidence type="ECO:0000313" key="1">
    <source>
        <dbReference type="EMBL" id="KAH0541632.1"/>
    </source>
</evidence>
<dbReference type="PANTHER" id="PTHR46082:SF6">
    <property type="entry name" value="AAA+ ATPASE DOMAIN-CONTAINING PROTEIN-RELATED"/>
    <property type="match status" value="1"/>
</dbReference>
<protein>
    <recommendedName>
        <fullName evidence="3">Kinesin light chain</fullName>
    </recommendedName>
</protein>
<reference evidence="1" key="1">
    <citation type="submission" date="2021-03" db="EMBL/GenBank/DDBJ databases">
        <title>Comparative genomics and phylogenomic investigation of the class Geoglossomycetes provide insights into ecological specialization and systematics.</title>
        <authorList>
            <person name="Melie T."/>
            <person name="Pirro S."/>
            <person name="Miller A.N."/>
            <person name="Quandt A."/>
        </authorList>
    </citation>
    <scope>NUCLEOTIDE SEQUENCE</scope>
    <source>
        <strain evidence="1">GBOQ0MN5Z8</strain>
    </source>
</reference>
<dbReference type="Gene3D" id="1.25.40.10">
    <property type="entry name" value="Tetratricopeptide repeat domain"/>
    <property type="match status" value="2"/>
</dbReference>
<evidence type="ECO:0000313" key="2">
    <source>
        <dbReference type="Proteomes" id="UP000698800"/>
    </source>
</evidence>
<dbReference type="Pfam" id="PF13374">
    <property type="entry name" value="TPR_10"/>
    <property type="match status" value="3"/>
</dbReference>
<dbReference type="SUPFAM" id="SSF48452">
    <property type="entry name" value="TPR-like"/>
    <property type="match status" value="3"/>
</dbReference>
<dbReference type="InterPro" id="IPR027417">
    <property type="entry name" value="P-loop_NTPase"/>
</dbReference>
<accession>A0A9P8I6R4</accession>
<dbReference type="InterPro" id="IPR011990">
    <property type="entry name" value="TPR-like_helical_dom_sf"/>
</dbReference>
<dbReference type="Pfam" id="PF13424">
    <property type="entry name" value="TPR_12"/>
    <property type="match status" value="2"/>
</dbReference>
<dbReference type="OrthoDB" id="1658288at2759"/>
<dbReference type="SMART" id="SM00028">
    <property type="entry name" value="TPR"/>
    <property type="match status" value="7"/>
</dbReference>
<evidence type="ECO:0008006" key="3">
    <source>
        <dbReference type="Google" id="ProtNLM"/>
    </source>
</evidence>
<dbReference type="InterPro" id="IPR019734">
    <property type="entry name" value="TPR_rpt"/>
</dbReference>
<dbReference type="InterPro" id="IPR029058">
    <property type="entry name" value="AB_hydrolase_fold"/>
</dbReference>
<proteinExistence type="predicted"/>
<sequence length="1008" mass="115000">MVLLVLHPTAEAGNKEALTVDIVAVHGLNGGPAKTWENSKSKAFWLRDYLPLDIIGARVLSFGYNASAAFGNTTADVIDHARDLLSSLIDRREEQDALFQARIETQYSSINEHTIGIVFLGTPHRGSEKASYGKVLANLATTMMNKPTSRLVNALQVNSDSLMRLTSNFKSQLPNYHIVSFYEMRPMEGFSTLIVEKYSALLEVNGEDQVPVDADHRDMCKFGARDDPVYEKLFRRVRRMMKAKDVEQPSDNHYRENFWGIFWIDASNNETADRGFLHIARVCGLEEDSKVVKRWLSNIQDQWLLVIDNADNPLQDVSEYFPKSDRGVVLLTTRNPDCKIHSTVGSYEFGQMEPEEAITLLLNASAAGDVFHEPSRNIARPVVETLGYLALAIVQAGALIRQKLYSMEEYCGVYSRRRKELLSHRPIQAMADYQYTVYTTWEVSVNMIENMSNNTSNKTARNAIELLQLFCFMHFDGISEDILEEAWKNMRSRQLSDWEQSHQLRMLCEDDSGDWDPHLTREAVILLSSFSLIAIGGVNNHISMHPLMHIWARDRLVEAEQKRCWKVAASTLAMSIYRRYQTFDYSFRRFLLPHISSCLSSHNSELFTTGDGEPERLEIAAKFASVYRECGRMQEAMKLRERVLEARGRTLGEEHPNTLGSMSNLAISYGDLGRRQEAMELDEKVLEARERTLGEEHPDTLGSMSNLANSYGDLGRRQEAMELDEKVLEVRERKLGEEHPDTLTSMNNLAVSYRDLGRRQEAMELREKVLEARGRTLGEEHPDTLASMNNLAISYRDLGRRREAMELMEKVLEARERKLGEEHPDTLGSMSNLAISYRDLGQRQEAMELDGKVLEVRERKLGEEHPDTLTSMNNLAISYGDLGRRQEAMELMEKVLEAMERILGEEHPNTLTSMNNLAITYGDLGRRREAMELMEKVLKARERTLGEEHPGTLGSMSNLATSYRDSGRSLLAEVLEQHTSPENLPSQPHGTKTRSQWSLKSWIRRHFR</sequence>